<dbReference type="Pfam" id="PF03401">
    <property type="entry name" value="TctC"/>
    <property type="match status" value="1"/>
</dbReference>
<dbReference type="RefSeq" id="WP_088603455.1">
    <property type="nucleotide sequence ID" value="NZ_NJIH01000006.1"/>
</dbReference>
<dbReference type="Proteomes" id="UP000214603">
    <property type="component" value="Unassembled WGS sequence"/>
</dbReference>
<dbReference type="PANTHER" id="PTHR42928:SF5">
    <property type="entry name" value="BLR1237 PROTEIN"/>
    <property type="match status" value="1"/>
</dbReference>
<evidence type="ECO:0000256" key="1">
    <source>
        <dbReference type="ARBA" id="ARBA00006987"/>
    </source>
</evidence>
<comment type="caution">
    <text evidence="3">The sequence shown here is derived from an EMBL/GenBank/DDBJ whole genome shotgun (WGS) entry which is preliminary data.</text>
</comment>
<dbReference type="SUPFAM" id="SSF53850">
    <property type="entry name" value="Periplasmic binding protein-like II"/>
    <property type="match status" value="1"/>
</dbReference>
<evidence type="ECO:0000256" key="2">
    <source>
        <dbReference type="SAM" id="SignalP"/>
    </source>
</evidence>
<feature type="chain" id="PRO_5012556204" evidence="2">
    <location>
        <begin position="23"/>
        <end position="319"/>
    </location>
</feature>
<evidence type="ECO:0000313" key="3">
    <source>
        <dbReference type="EMBL" id="OWT60198.1"/>
    </source>
</evidence>
<dbReference type="PANTHER" id="PTHR42928">
    <property type="entry name" value="TRICARBOXYLATE-BINDING PROTEIN"/>
    <property type="match status" value="1"/>
</dbReference>
<reference evidence="4" key="1">
    <citation type="submission" date="2017-06" db="EMBL/GenBank/DDBJ databases">
        <title>Herbaspirillum phytohormonus sp. nov., isolated from the root nodule of Robinia pseudoacacia in lead-zinc mine.</title>
        <authorList>
            <person name="Fan M."/>
            <person name="Lin Y."/>
        </authorList>
    </citation>
    <scope>NUCLEOTIDE SEQUENCE [LARGE SCALE GENOMIC DNA]</scope>
    <source>
        <strain evidence="4">SC-089</strain>
    </source>
</reference>
<keyword evidence="4" id="KW-1185">Reference proteome</keyword>
<dbReference type="EMBL" id="NJIH01000006">
    <property type="protein sequence ID" value="OWT60198.1"/>
    <property type="molecule type" value="Genomic_DNA"/>
</dbReference>
<dbReference type="InterPro" id="IPR042100">
    <property type="entry name" value="Bug_dom1"/>
</dbReference>
<protein>
    <submittedName>
        <fullName evidence="3">ABC transporter substrate-binding protein</fullName>
    </submittedName>
</protein>
<dbReference type="InterPro" id="IPR005064">
    <property type="entry name" value="BUG"/>
</dbReference>
<organism evidence="3 4">
    <name type="scientific">Candidimonas nitroreducens</name>
    <dbReference type="NCBI Taxonomy" id="683354"/>
    <lineage>
        <taxon>Bacteria</taxon>
        <taxon>Pseudomonadati</taxon>
        <taxon>Pseudomonadota</taxon>
        <taxon>Betaproteobacteria</taxon>
        <taxon>Burkholderiales</taxon>
        <taxon>Alcaligenaceae</taxon>
        <taxon>Candidimonas</taxon>
    </lineage>
</organism>
<accession>A0A225MG81</accession>
<comment type="similarity">
    <text evidence="1">Belongs to the UPF0065 (bug) family.</text>
</comment>
<dbReference type="AlphaFoldDB" id="A0A225MG81"/>
<dbReference type="PIRSF" id="PIRSF017082">
    <property type="entry name" value="YflP"/>
    <property type="match status" value="1"/>
</dbReference>
<dbReference type="Gene3D" id="3.40.190.10">
    <property type="entry name" value="Periplasmic binding protein-like II"/>
    <property type="match status" value="1"/>
</dbReference>
<sequence length="319" mass="34089">MLSIWRLGAALLCSLFMARAYASYPEKPITLIVPFAAGSATDSVARIVADGLSKKLGQPVIVQTKAGAVGQIGTEYGARAAPDGYTILMSTSGALAINPALYKSTVRYDPIKDFDPIIMVGEVPFALVVNNKLPVSSIQDLRVYANKHPNRLSFAYASPTSQISSAIFMQMADIHVISVAYKSSPQAVLDLIAGETQLYFIDYGTGLSHIKDGSIKALAVAGKKTSLLPSLPAISDTLPGFSITSWNGILAPHGTPADIITKLNYSIKQVLADPGIKSKLVAIGFEIDGTTSPEQFKNIIKTDVKKWAQWIKQAGIKPH</sequence>
<feature type="signal peptide" evidence="2">
    <location>
        <begin position="1"/>
        <end position="22"/>
    </location>
</feature>
<dbReference type="Gene3D" id="3.40.190.150">
    <property type="entry name" value="Bordetella uptake gene, domain 1"/>
    <property type="match status" value="1"/>
</dbReference>
<dbReference type="OrthoDB" id="8678477at2"/>
<name>A0A225MG81_9BURK</name>
<gene>
    <name evidence="3" type="ORF">CEY11_11065</name>
</gene>
<keyword evidence="2" id="KW-0732">Signal</keyword>
<evidence type="ECO:0000313" key="4">
    <source>
        <dbReference type="Proteomes" id="UP000214603"/>
    </source>
</evidence>
<proteinExistence type="inferred from homology"/>